<sequence>MAHAGVQQQRRPPRTPSGRIGLRGGHEDLDVRAHRGHRAVGLPARTRSLPDGQTKRHEGHRVLPRVRPDHLVVQARRDRVRTQAGSSRCLRPDHRHAQPRGTCRYRGGPDLPGKAVPQADAGRARRSSRQHRPRLSPSRRGVRRFRPSVRRHLVGELGRGRFGCRPGGDPTGRSHRGLRRSSHLGIRQLHLSGSCPCRHHRRSHGGTRRATDHRPDHDRLDPRRFGRSGPRPASPGRPGGGGERNADHLLRRSRGRPRPDRRSGRTHFRAG</sequence>
<proteinExistence type="predicted"/>
<feature type="compositionally biased region" description="Basic residues" evidence="1">
    <location>
        <begin position="197"/>
        <end position="207"/>
    </location>
</feature>
<feature type="compositionally biased region" description="Basic residues" evidence="1">
    <location>
        <begin position="173"/>
        <end position="182"/>
    </location>
</feature>
<gene>
    <name evidence="2" type="ORF">UFOPK1835_00769</name>
</gene>
<dbReference type="EMBL" id="CAEZUP010000024">
    <property type="protein sequence ID" value="CAB4605828.1"/>
    <property type="molecule type" value="Genomic_DNA"/>
</dbReference>
<feature type="compositionally biased region" description="Basic residues" evidence="1">
    <location>
        <begin position="124"/>
        <end position="134"/>
    </location>
</feature>
<dbReference type="AlphaFoldDB" id="A0A6J6HAR4"/>
<reference evidence="2" key="1">
    <citation type="submission" date="2020-05" db="EMBL/GenBank/DDBJ databases">
        <authorList>
            <person name="Chiriac C."/>
            <person name="Salcher M."/>
            <person name="Ghai R."/>
            <person name="Kavagutti S V."/>
        </authorList>
    </citation>
    <scope>NUCLEOTIDE SEQUENCE</scope>
</reference>
<feature type="compositionally biased region" description="Basic and acidic residues" evidence="1">
    <location>
        <begin position="209"/>
        <end position="224"/>
    </location>
</feature>
<feature type="region of interest" description="Disordered" evidence="1">
    <location>
        <begin position="1"/>
        <end position="182"/>
    </location>
</feature>
<evidence type="ECO:0000256" key="1">
    <source>
        <dbReference type="SAM" id="MobiDB-lite"/>
    </source>
</evidence>
<accession>A0A6J6HAR4</accession>
<feature type="compositionally biased region" description="Low complexity" evidence="1">
    <location>
        <begin position="227"/>
        <end position="236"/>
    </location>
</feature>
<feature type="compositionally biased region" description="Basic and acidic residues" evidence="1">
    <location>
        <begin position="66"/>
        <end position="81"/>
    </location>
</feature>
<evidence type="ECO:0000313" key="2">
    <source>
        <dbReference type="EMBL" id="CAB4605828.1"/>
    </source>
</evidence>
<name>A0A6J6HAR4_9ZZZZ</name>
<protein>
    <submittedName>
        <fullName evidence="2">Unannotated protein</fullName>
    </submittedName>
</protein>
<feature type="compositionally biased region" description="Polar residues" evidence="1">
    <location>
        <begin position="1"/>
        <end position="10"/>
    </location>
</feature>
<feature type="compositionally biased region" description="Basic residues" evidence="1">
    <location>
        <begin position="140"/>
        <end position="152"/>
    </location>
</feature>
<organism evidence="2">
    <name type="scientific">freshwater metagenome</name>
    <dbReference type="NCBI Taxonomy" id="449393"/>
    <lineage>
        <taxon>unclassified sequences</taxon>
        <taxon>metagenomes</taxon>
        <taxon>ecological metagenomes</taxon>
    </lineage>
</organism>
<feature type="compositionally biased region" description="Basic and acidic residues" evidence="1">
    <location>
        <begin position="24"/>
        <end position="33"/>
    </location>
</feature>
<feature type="region of interest" description="Disordered" evidence="1">
    <location>
        <begin position="194"/>
        <end position="271"/>
    </location>
</feature>